<reference evidence="3" key="1">
    <citation type="submission" date="2016-10" db="EMBL/GenBank/DDBJ databases">
        <authorList>
            <person name="Varghese N."/>
            <person name="Submissions S."/>
        </authorList>
    </citation>
    <scope>NUCLEOTIDE SEQUENCE [LARGE SCALE GENOMIC DNA]</scope>
    <source>
        <strain evidence="3">CGMCC 1.7715</strain>
    </source>
</reference>
<evidence type="ECO:0000313" key="3">
    <source>
        <dbReference type="Proteomes" id="UP000199331"/>
    </source>
</evidence>
<sequence>MPALLTYTNIGALEAIQAGTVVQRGPCFYLSGAPEEAVILWPEGTQIVRDAERSAAVELPDGLRIAVGDRIRGGRGSLPPAQPISDFASQEVPESCATGPAVQLHSVELVERVYVQDENFRPPPPPPPPPAPDFLDSVRNHPADSGSDAIEILGIDDPREALFAHMIAGLREGEAFHDRPVCLREVDDALFSRLSIRFEHVYRAGACRWQDGGVRLRADDSPAVFLEARLDCDGRSRCVAEGARIFGNVGGEGQGYVMKPIPGGWSLTTSGISWIS</sequence>
<organism evidence="2 3">
    <name type="scientific">Qipengyuania nanhaisediminis</name>
    <dbReference type="NCBI Taxonomy" id="604088"/>
    <lineage>
        <taxon>Bacteria</taxon>
        <taxon>Pseudomonadati</taxon>
        <taxon>Pseudomonadota</taxon>
        <taxon>Alphaproteobacteria</taxon>
        <taxon>Sphingomonadales</taxon>
        <taxon>Erythrobacteraceae</taxon>
        <taxon>Qipengyuania</taxon>
    </lineage>
</organism>
<dbReference type="AlphaFoldDB" id="A0A1I5MTZ0"/>
<gene>
    <name evidence="2" type="ORF">SAMN04488060_1562</name>
</gene>
<name>A0A1I5MTZ0_9SPHN</name>
<protein>
    <submittedName>
        <fullName evidence="2">Uncharacterized protein</fullName>
    </submittedName>
</protein>
<dbReference type="OrthoDB" id="7406667at2"/>
<keyword evidence="3" id="KW-1185">Reference proteome</keyword>
<proteinExistence type="predicted"/>
<dbReference type="Proteomes" id="UP000199331">
    <property type="component" value="Unassembled WGS sequence"/>
</dbReference>
<feature type="compositionally biased region" description="Pro residues" evidence="1">
    <location>
        <begin position="121"/>
        <end position="132"/>
    </location>
</feature>
<evidence type="ECO:0000256" key="1">
    <source>
        <dbReference type="SAM" id="MobiDB-lite"/>
    </source>
</evidence>
<evidence type="ECO:0000313" key="2">
    <source>
        <dbReference type="EMBL" id="SFP13014.1"/>
    </source>
</evidence>
<accession>A0A1I5MTZ0</accession>
<dbReference type="EMBL" id="FOWZ01000002">
    <property type="protein sequence ID" value="SFP13014.1"/>
    <property type="molecule type" value="Genomic_DNA"/>
</dbReference>
<dbReference type="RefSeq" id="WP_090479591.1">
    <property type="nucleotide sequence ID" value="NZ_FOWZ01000002.1"/>
</dbReference>
<feature type="region of interest" description="Disordered" evidence="1">
    <location>
        <begin position="118"/>
        <end position="137"/>
    </location>
</feature>
<dbReference type="STRING" id="604088.SAMN04488060_1562"/>